<accession>W2TIS6</accession>
<name>W2TIS6_NECAM</name>
<dbReference type="EMBL" id="KI658598">
    <property type="protein sequence ID" value="ETN82005.1"/>
    <property type="molecule type" value="Genomic_DNA"/>
</dbReference>
<gene>
    <name evidence="1" type="ORF">NECAME_17811</name>
</gene>
<dbReference type="KEGG" id="nai:NECAME_17811"/>
<evidence type="ECO:0000313" key="1">
    <source>
        <dbReference type="EMBL" id="ETN82005.1"/>
    </source>
</evidence>
<keyword evidence="2" id="KW-1185">Reference proteome</keyword>
<sequence>MFIRGNRRSWLHSEATPRQHPLLAISAEYVQSTTFDSVTTMVERTCGKRVALGRLSTFCADYNLELGKGTAQ</sequence>
<organism evidence="1 2">
    <name type="scientific">Necator americanus</name>
    <name type="common">Human hookworm</name>
    <dbReference type="NCBI Taxonomy" id="51031"/>
    <lineage>
        <taxon>Eukaryota</taxon>
        <taxon>Metazoa</taxon>
        <taxon>Ecdysozoa</taxon>
        <taxon>Nematoda</taxon>
        <taxon>Chromadorea</taxon>
        <taxon>Rhabditida</taxon>
        <taxon>Rhabditina</taxon>
        <taxon>Rhabditomorpha</taxon>
        <taxon>Strongyloidea</taxon>
        <taxon>Ancylostomatidae</taxon>
        <taxon>Bunostominae</taxon>
        <taxon>Necator</taxon>
    </lineage>
</organism>
<dbReference type="AlphaFoldDB" id="W2TIS6"/>
<reference evidence="2" key="1">
    <citation type="journal article" date="2014" name="Nat. Genet.">
        <title>Genome of the human hookworm Necator americanus.</title>
        <authorList>
            <person name="Tang Y.T."/>
            <person name="Gao X."/>
            <person name="Rosa B.A."/>
            <person name="Abubucker S."/>
            <person name="Hallsworth-Pepin K."/>
            <person name="Martin J."/>
            <person name="Tyagi R."/>
            <person name="Heizer E."/>
            <person name="Zhang X."/>
            <person name="Bhonagiri-Palsikar V."/>
            <person name="Minx P."/>
            <person name="Warren W.C."/>
            <person name="Wang Q."/>
            <person name="Zhan B."/>
            <person name="Hotez P.J."/>
            <person name="Sternberg P.W."/>
            <person name="Dougall A."/>
            <person name="Gaze S.T."/>
            <person name="Mulvenna J."/>
            <person name="Sotillo J."/>
            <person name="Ranganathan S."/>
            <person name="Rabelo E.M."/>
            <person name="Wilson R.K."/>
            <person name="Felgner P.L."/>
            <person name="Bethony J."/>
            <person name="Hawdon J.M."/>
            <person name="Gasser R.B."/>
            <person name="Loukas A."/>
            <person name="Mitreva M."/>
        </authorList>
    </citation>
    <scope>NUCLEOTIDE SEQUENCE [LARGE SCALE GENOMIC DNA]</scope>
</reference>
<dbReference type="Proteomes" id="UP000053676">
    <property type="component" value="Unassembled WGS sequence"/>
</dbReference>
<proteinExistence type="predicted"/>
<protein>
    <submittedName>
        <fullName evidence="1">Uncharacterized protein</fullName>
    </submittedName>
</protein>
<evidence type="ECO:0000313" key="2">
    <source>
        <dbReference type="Proteomes" id="UP000053676"/>
    </source>
</evidence>